<dbReference type="InterPro" id="IPR001455">
    <property type="entry name" value="TusA-like"/>
</dbReference>
<comment type="similarity">
    <text evidence="1">Belongs to the sulfur carrier protein TusA family.</text>
</comment>
<gene>
    <name evidence="3" type="ORF">DCMF_05475</name>
</gene>
<reference evidence="3 4" key="1">
    <citation type="submission" date="2016-10" db="EMBL/GenBank/DDBJ databases">
        <title>Complete Genome Sequence of Peptococcaceae strain DCMF.</title>
        <authorList>
            <person name="Edwards R.J."/>
            <person name="Holland S.I."/>
            <person name="Deshpande N.P."/>
            <person name="Wong Y.K."/>
            <person name="Ertan H."/>
            <person name="Manefield M."/>
            <person name="Russell T.L."/>
            <person name="Lee M.J."/>
        </authorList>
    </citation>
    <scope>NUCLEOTIDE SEQUENCE [LARGE SCALE GENOMIC DNA]</scope>
    <source>
        <strain evidence="3 4">DCMF</strain>
    </source>
</reference>
<dbReference type="Gene3D" id="3.30.110.40">
    <property type="entry name" value="TusA-like domain"/>
    <property type="match status" value="1"/>
</dbReference>
<evidence type="ECO:0000313" key="3">
    <source>
        <dbReference type="EMBL" id="ATW24312.1"/>
    </source>
</evidence>
<dbReference type="SUPFAM" id="SSF64307">
    <property type="entry name" value="SirA-like"/>
    <property type="match status" value="1"/>
</dbReference>
<evidence type="ECO:0000256" key="1">
    <source>
        <dbReference type="ARBA" id="ARBA00008984"/>
    </source>
</evidence>
<organism evidence="3 4">
    <name type="scientific">Formimonas warabiya</name>
    <dbReference type="NCBI Taxonomy" id="1761012"/>
    <lineage>
        <taxon>Bacteria</taxon>
        <taxon>Bacillati</taxon>
        <taxon>Bacillota</taxon>
        <taxon>Clostridia</taxon>
        <taxon>Eubacteriales</taxon>
        <taxon>Peptococcaceae</taxon>
        <taxon>Candidatus Formimonas</taxon>
    </lineage>
</organism>
<dbReference type="InterPro" id="IPR019870">
    <property type="entry name" value="Se_metab_YedF"/>
</dbReference>
<dbReference type="OrthoDB" id="9801500at2"/>
<dbReference type="CDD" id="cd03421">
    <property type="entry name" value="SirA_like_N"/>
    <property type="match status" value="1"/>
</dbReference>
<dbReference type="InterPro" id="IPR003787">
    <property type="entry name" value="Sulphur_relay_DsrE/F-like"/>
</dbReference>
<evidence type="ECO:0000259" key="2">
    <source>
        <dbReference type="Pfam" id="PF01206"/>
    </source>
</evidence>
<keyword evidence="4" id="KW-1185">Reference proteome</keyword>
<accession>A0A3G1KPB9</accession>
<dbReference type="NCBIfam" id="TIGR03527">
    <property type="entry name" value="selenium_YedF"/>
    <property type="match status" value="1"/>
</dbReference>
<dbReference type="EMBL" id="CP017634">
    <property type="protein sequence ID" value="ATW24312.1"/>
    <property type="molecule type" value="Genomic_DNA"/>
</dbReference>
<dbReference type="InterPro" id="IPR027396">
    <property type="entry name" value="DsrEFH-like"/>
</dbReference>
<dbReference type="Proteomes" id="UP000323521">
    <property type="component" value="Chromosome"/>
</dbReference>
<feature type="domain" description="UPF0033" evidence="2">
    <location>
        <begin position="3"/>
        <end position="67"/>
    </location>
</feature>
<evidence type="ECO:0000313" key="4">
    <source>
        <dbReference type="Proteomes" id="UP000323521"/>
    </source>
</evidence>
<dbReference type="PANTHER" id="PTHR33279:SF6">
    <property type="entry name" value="SULFUR CARRIER PROTEIN YEDF-RELATED"/>
    <property type="match status" value="1"/>
</dbReference>
<dbReference type="SUPFAM" id="SSF75169">
    <property type="entry name" value="DsrEFH-like"/>
    <property type="match status" value="1"/>
</dbReference>
<dbReference type="KEGG" id="fwa:DCMF_05475"/>
<dbReference type="Pfam" id="PF02635">
    <property type="entry name" value="DsrE"/>
    <property type="match status" value="1"/>
</dbReference>
<dbReference type="InterPro" id="IPR036868">
    <property type="entry name" value="TusA-like_sf"/>
</dbReference>
<proteinExistence type="inferred from homology"/>
<dbReference type="PANTHER" id="PTHR33279">
    <property type="entry name" value="SULFUR CARRIER PROTEIN YEDF-RELATED"/>
    <property type="match status" value="1"/>
</dbReference>
<name>A0A3G1KPB9_FORW1</name>
<sequence>MTITVDARGLNCPTPVIKTKTAMEGAPGENIITIVNNEAAKENVRRLAENSGYQVAIHDKDGDYYLEISPCSCGDVKPAPENDAGNYVIYVPTDKMGQGSDELGRILIKGYFYALTEAKPYPKAILFLNSGVNLTTEGSVVLEHLKTLEAGGVEILSCGTCLDFFALKDKLSVGSVTNMYSIVEKMNQATKVIRI</sequence>
<dbReference type="AlphaFoldDB" id="A0A3G1KPB9"/>
<dbReference type="Pfam" id="PF01206">
    <property type="entry name" value="TusA"/>
    <property type="match status" value="1"/>
</dbReference>
<dbReference type="RefSeq" id="WP_148133493.1">
    <property type="nucleotide sequence ID" value="NZ_CP017634.1"/>
</dbReference>
<protein>
    <recommendedName>
        <fullName evidence="2">UPF0033 domain-containing protein</fullName>
    </recommendedName>
</protein>